<dbReference type="GO" id="GO:0043565">
    <property type="term" value="F:sequence-specific DNA binding"/>
    <property type="evidence" value="ECO:0007669"/>
    <property type="project" value="InterPro"/>
</dbReference>
<evidence type="ECO:0000256" key="1">
    <source>
        <dbReference type="ARBA" id="ARBA00023015"/>
    </source>
</evidence>
<dbReference type="SUPFAM" id="SSF46689">
    <property type="entry name" value="Homeodomain-like"/>
    <property type="match status" value="2"/>
</dbReference>
<dbReference type="SMART" id="SM00342">
    <property type="entry name" value="HTH_ARAC"/>
    <property type="match status" value="1"/>
</dbReference>
<dbReference type="Pfam" id="PF12833">
    <property type="entry name" value="HTH_18"/>
    <property type="match status" value="1"/>
</dbReference>
<dbReference type="EMBL" id="RSCL01000006">
    <property type="protein sequence ID" value="RUT06486.1"/>
    <property type="molecule type" value="Genomic_DNA"/>
</dbReference>
<sequence>MNNANLVLEQSQQYDELQKYSTQKLTIRKYQDGLSNSQLRRTLEYINDHLAEDLSIDAIASIAGISISHFSRSFKQSMGLTPWQYVMQRRLEIAKQLLAMPQLSLSRIAMRLGFEYQGQFTTFFRKHIGITPSAYRKSL</sequence>
<dbReference type="Gene3D" id="1.10.10.60">
    <property type="entry name" value="Homeodomain-like"/>
    <property type="match status" value="2"/>
</dbReference>
<dbReference type="PANTHER" id="PTHR46796:SF6">
    <property type="entry name" value="ARAC SUBFAMILY"/>
    <property type="match status" value="1"/>
</dbReference>
<dbReference type="PROSITE" id="PS00041">
    <property type="entry name" value="HTH_ARAC_FAMILY_1"/>
    <property type="match status" value="1"/>
</dbReference>
<dbReference type="PRINTS" id="PR00032">
    <property type="entry name" value="HTHARAC"/>
</dbReference>
<dbReference type="OrthoDB" id="516605at2"/>
<dbReference type="RefSeq" id="WP_158632822.1">
    <property type="nucleotide sequence ID" value="NZ_RSCL01000006.1"/>
</dbReference>
<dbReference type="AlphaFoldDB" id="A0A3S1J293"/>
<dbReference type="InterPro" id="IPR020449">
    <property type="entry name" value="Tscrpt_reg_AraC-type_HTH"/>
</dbReference>
<dbReference type="InterPro" id="IPR009057">
    <property type="entry name" value="Homeodomain-like_sf"/>
</dbReference>
<evidence type="ECO:0000259" key="4">
    <source>
        <dbReference type="PROSITE" id="PS01124"/>
    </source>
</evidence>
<dbReference type="PANTHER" id="PTHR46796">
    <property type="entry name" value="HTH-TYPE TRANSCRIPTIONAL ACTIVATOR RHAS-RELATED"/>
    <property type="match status" value="1"/>
</dbReference>
<dbReference type="InterPro" id="IPR018062">
    <property type="entry name" value="HTH_AraC-typ_CS"/>
</dbReference>
<feature type="domain" description="HTH araC/xylS-type" evidence="4">
    <location>
        <begin position="40"/>
        <end position="138"/>
    </location>
</feature>
<evidence type="ECO:0000313" key="5">
    <source>
        <dbReference type="EMBL" id="RUT06486.1"/>
    </source>
</evidence>
<reference evidence="5" key="2">
    <citation type="journal article" date="2019" name="Genome Biol. Evol.">
        <title>Day and night: Metabolic profiles and evolutionary relationships of six axenic non-marine cyanobacteria.</title>
        <authorList>
            <person name="Will S.E."/>
            <person name="Henke P."/>
            <person name="Boedeker C."/>
            <person name="Huang S."/>
            <person name="Brinkmann H."/>
            <person name="Rohde M."/>
            <person name="Jarek M."/>
            <person name="Friedl T."/>
            <person name="Seufert S."/>
            <person name="Schumacher M."/>
            <person name="Overmann J."/>
            <person name="Neumann-Schaal M."/>
            <person name="Petersen J."/>
        </authorList>
    </citation>
    <scope>NUCLEOTIDE SEQUENCE [LARGE SCALE GENOMIC DNA]</scope>
    <source>
        <strain evidence="5">PCC 7102</strain>
    </source>
</reference>
<dbReference type="Proteomes" id="UP000271624">
    <property type="component" value="Unassembled WGS sequence"/>
</dbReference>
<dbReference type="InterPro" id="IPR018060">
    <property type="entry name" value="HTH_AraC"/>
</dbReference>
<keyword evidence="6" id="KW-1185">Reference proteome</keyword>
<name>A0A3S1J293_9CYAN</name>
<keyword evidence="3" id="KW-0804">Transcription</keyword>
<reference evidence="5" key="1">
    <citation type="submission" date="2018-12" db="EMBL/GenBank/DDBJ databases">
        <authorList>
            <person name="Will S."/>
            <person name="Neumann-Schaal M."/>
            <person name="Henke P."/>
        </authorList>
    </citation>
    <scope>NUCLEOTIDE SEQUENCE</scope>
    <source>
        <strain evidence="5">PCC 7102</strain>
    </source>
</reference>
<keyword evidence="2" id="KW-0238">DNA-binding</keyword>
<evidence type="ECO:0000313" key="6">
    <source>
        <dbReference type="Proteomes" id="UP000271624"/>
    </source>
</evidence>
<proteinExistence type="predicted"/>
<dbReference type="InterPro" id="IPR050204">
    <property type="entry name" value="AraC_XylS_family_regulators"/>
</dbReference>
<dbReference type="PROSITE" id="PS01124">
    <property type="entry name" value="HTH_ARAC_FAMILY_2"/>
    <property type="match status" value="1"/>
</dbReference>
<evidence type="ECO:0000256" key="3">
    <source>
        <dbReference type="ARBA" id="ARBA00023163"/>
    </source>
</evidence>
<comment type="caution">
    <text evidence="5">The sequence shown here is derived from an EMBL/GenBank/DDBJ whole genome shotgun (WGS) entry which is preliminary data.</text>
</comment>
<gene>
    <name evidence="5" type="ORF">DSM106972_027430</name>
</gene>
<keyword evidence="1" id="KW-0805">Transcription regulation</keyword>
<accession>A0A3S1J293</accession>
<evidence type="ECO:0000256" key="2">
    <source>
        <dbReference type="ARBA" id="ARBA00023125"/>
    </source>
</evidence>
<dbReference type="GO" id="GO:0003700">
    <property type="term" value="F:DNA-binding transcription factor activity"/>
    <property type="evidence" value="ECO:0007669"/>
    <property type="project" value="InterPro"/>
</dbReference>
<protein>
    <recommendedName>
        <fullName evidence="4">HTH araC/xylS-type domain-containing protein</fullName>
    </recommendedName>
</protein>
<organism evidence="5 6">
    <name type="scientific">Dulcicalothrix desertica PCC 7102</name>
    <dbReference type="NCBI Taxonomy" id="232991"/>
    <lineage>
        <taxon>Bacteria</taxon>
        <taxon>Bacillati</taxon>
        <taxon>Cyanobacteriota</taxon>
        <taxon>Cyanophyceae</taxon>
        <taxon>Nostocales</taxon>
        <taxon>Calotrichaceae</taxon>
        <taxon>Dulcicalothrix</taxon>
    </lineage>
</organism>